<feature type="region of interest" description="Disordered" evidence="1">
    <location>
        <begin position="126"/>
        <end position="183"/>
    </location>
</feature>
<evidence type="ECO:0000256" key="1">
    <source>
        <dbReference type="SAM" id="MobiDB-lite"/>
    </source>
</evidence>
<sequence length="183" mass="20619">MGSCLSRSSFTVNKHHTTESIRTYPVLFSMTDAEGVLGDSDTGTYLLYKDYESDKIYLSVRLSNRVRHHRISEVNRLFYLEKQPYPYLDSIIFYHRRHKLRGIRLKQQAHLSARVVKAFSHKIAAANGNLPDHHPHSHPPSSSSTTLTPRTSSSHRVSRSGSLTSLITSSSDSTTATAHGQRL</sequence>
<proteinExistence type="predicted"/>
<dbReference type="AlphaFoldDB" id="A0AAN9G911"/>
<feature type="compositionally biased region" description="Low complexity" evidence="1">
    <location>
        <begin position="139"/>
        <end position="177"/>
    </location>
</feature>
<reference evidence="2 3" key="1">
    <citation type="submission" date="2024-02" db="EMBL/GenBank/DDBJ databases">
        <title>Chromosome-scale genome assembly of the rough periwinkle Littorina saxatilis.</title>
        <authorList>
            <person name="De Jode A."/>
            <person name="Faria R."/>
            <person name="Formenti G."/>
            <person name="Sims Y."/>
            <person name="Smith T.P."/>
            <person name="Tracey A."/>
            <person name="Wood J.M.D."/>
            <person name="Zagrodzka Z.B."/>
            <person name="Johannesson K."/>
            <person name="Butlin R.K."/>
            <person name="Leder E.H."/>
        </authorList>
    </citation>
    <scope>NUCLEOTIDE SEQUENCE [LARGE SCALE GENOMIC DNA]</scope>
    <source>
        <strain evidence="2">Snail1</strain>
        <tissue evidence="2">Muscle</tissue>
    </source>
</reference>
<gene>
    <name evidence="2" type="ORF">V1264_003245</name>
</gene>
<protein>
    <recommendedName>
        <fullName evidence="4">SH2 domain-containing protein</fullName>
    </recommendedName>
</protein>
<name>A0AAN9G911_9CAEN</name>
<accession>A0AAN9G911</accession>
<dbReference type="EMBL" id="JBAMIC010000012">
    <property type="protein sequence ID" value="KAK7099049.1"/>
    <property type="molecule type" value="Genomic_DNA"/>
</dbReference>
<dbReference type="Proteomes" id="UP001374579">
    <property type="component" value="Unassembled WGS sequence"/>
</dbReference>
<dbReference type="SUPFAM" id="SSF55550">
    <property type="entry name" value="SH2 domain"/>
    <property type="match status" value="1"/>
</dbReference>
<organism evidence="2 3">
    <name type="scientific">Littorina saxatilis</name>
    <dbReference type="NCBI Taxonomy" id="31220"/>
    <lineage>
        <taxon>Eukaryota</taxon>
        <taxon>Metazoa</taxon>
        <taxon>Spiralia</taxon>
        <taxon>Lophotrochozoa</taxon>
        <taxon>Mollusca</taxon>
        <taxon>Gastropoda</taxon>
        <taxon>Caenogastropoda</taxon>
        <taxon>Littorinimorpha</taxon>
        <taxon>Littorinoidea</taxon>
        <taxon>Littorinidae</taxon>
        <taxon>Littorina</taxon>
    </lineage>
</organism>
<comment type="caution">
    <text evidence="2">The sequence shown here is derived from an EMBL/GenBank/DDBJ whole genome shotgun (WGS) entry which is preliminary data.</text>
</comment>
<dbReference type="InterPro" id="IPR036860">
    <property type="entry name" value="SH2_dom_sf"/>
</dbReference>
<dbReference type="Gene3D" id="3.30.505.10">
    <property type="entry name" value="SH2 domain"/>
    <property type="match status" value="1"/>
</dbReference>
<evidence type="ECO:0000313" key="2">
    <source>
        <dbReference type="EMBL" id="KAK7099049.1"/>
    </source>
</evidence>
<evidence type="ECO:0000313" key="3">
    <source>
        <dbReference type="Proteomes" id="UP001374579"/>
    </source>
</evidence>
<evidence type="ECO:0008006" key="4">
    <source>
        <dbReference type="Google" id="ProtNLM"/>
    </source>
</evidence>
<keyword evidence="3" id="KW-1185">Reference proteome</keyword>